<dbReference type="GO" id="GO:0051287">
    <property type="term" value="F:NAD binding"/>
    <property type="evidence" value="ECO:0007669"/>
    <property type="project" value="InterPro"/>
</dbReference>
<keyword evidence="3" id="KW-0520">NAD</keyword>
<feature type="domain" description="6-phosphogluconate dehydrogenase NADP-binding" evidence="5">
    <location>
        <begin position="6"/>
        <end position="170"/>
    </location>
</feature>
<dbReference type="SUPFAM" id="SSF48179">
    <property type="entry name" value="6-phosphogluconate dehydrogenase C-terminal domain-like"/>
    <property type="match status" value="1"/>
</dbReference>
<dbReference type="GO" id="GO:0050661">
    <property type="term" value="F:NADP binding"/>
    <property type="evidence" value="ECO:0007669"/>
    <property type="project" value="InterPro"/>
</dbReference>
<comment type="caution">
    <text evidence="7">The sequence shown here is derived from an EMBL/GenBank/DDBJ whole genome shotgun (WGS) entry which is preliminary data.</text>
</comment>
<keyword evidence="2" id="KW-0560">Oxidoreductase</keyword>
<evidence type="ECO:0000259" key="6">
    <source>
        <dbReference type="Pfam" id="PF14833"/>
    </source>
</evidence>
<accession>A0A9P8VB90</accession>
<dbReference type="PANTHER" id="PTHR43580:SF8">
    <property type="entry name" value="6-PHOSPHOGLUCONATE DEHYDROGENASE NADP-BINDING DOMAIN-CONTAINING PROTEIN-RELATED"/>
    <property type="match status" value="1"/>
</dbReference>
<feature type="active site" evidence="4">
    <location>
        <position position="180"/>
    </location>
</feature>
<evidence type="ECO:0000256" key="2">
    <source>
        <dbReference type="ARBA" id="ARBA00023002"/>
    </source>
</evidence>
<dbReference type="OrthoDB" id="435038at2759"/>
<dbReference type="InterPro" id="IPR051265">
    <property type="entry name" value="HIBADH-related_NP60_sf"/>
</dbReference>
<dbReference type="GO" id="GO:0016491">
    <property type="term" value="F:oxidoreductase activity"/>
    <property type="evidence" value="ECO:0007669"/>
    <property type="project" value="UniProtKB-KW"/>
</dbReference>
<dbReference type="Pfam" id="PF03446">
    <property type="entry name" value="NAD_binding_2"/>
    <property type="match status" value="1"/>
</dbReference>
<evidence type="ECO:0000256" key="4">
    <source>
        <dbReference type="PIRSR" id="PIRSR000103-1"/>
    </source>
</evidence>
<evidence type="ECO:0000259" key="5">
    <source>
        <dbReference type="Pfam" id="PF03446"/>
    </source>
</evidence>
<feature type="domain" description="3-hydroxyisobutyrate dehydrogenase-like NAD-binding" evidence="6">
    <location>
        <begin position="176"/>
        <end position="295"/>
    </location>
</feature>
<dbReference type="Gene3D" id="3.40.50.720">
    <property type="entry name" value="NAD(P)-binding Rossmann-like Domain"/>
    <property type="match status" value="1"/>
</dbReference>
<evidence type="ECO:0000256" key="3">
    <source>
        <dbReference type="ARBA" id="ARBA00023027"/>
    </source>
</evidence>
<dbReference type="InterPro" id="IPR008927">
    <property type="entry name" value="6-PGluconate_DH-like_C_sf"/>
</dbReference>
<dbReference type="AlphaFoldDB" id="A0A9P8VB90"/>
<dbReference type="InterPro" id="IPR015815">
    <property type="entry name" value="HIBADH-related"/>
</dbReference>
<dbReference type="EMBL" id="JAGSXJ010000014">
    <property type="protein sequence ID" value="KAH6685985.1"/>
    <property type="molecule type" value="Genomic_DNA"/>
</dbReference>
<dbReference type="PANTHER" id="PTHR43580">
    <property type="entry name" value="OXIDOREDUCTASE GLYR1-RELATED"/>
    <property type="match status" value="1"/>
</dbReference>
<name>A0A9P8VB90_9PEZI</name>
<evidence type="ECO:0000256" key="1">
    <source>
        <dbReference type="ARBA" id="ARBA00007598"/>
    </source>
</evidence>
<dbReference type="Gene3D" id="1.10.1040.10">
    <property type="entry name" value="N-(1-d-carboxylethyl)-l-norvaline Dehydrogenase, domain 2"/>
    <property type="match status" value="1"/>
</dbReference>
<dbReference type="Pfam" id="PF14833">
    <property type="entry name" value="NAD_binding_11"/>
    <property type="match status" value="1"/>
</dbReference>
<gene>
    <name evidence="7" type="ORF">F5X68DRAFT_232956</name>
</gene>
<dbReference type="InterPro" id="IPR013328">
    <property type="entry name" value="6PGD_dom2"/>
</dbReference>
<dbReference type="SUPFAM" id="SSF51735">
    <property type="entry name" value="NAD(P)-binding Rossmann-fold domains"/>
    <property type="match status" value="1"/>
</dbReference>
<evidence type="ECO:0000313" key="8">
    <source>
        <dbReference type="Proteomes" id="UP000770015"/>
    </source>
</evidence>
<reference evidence="7" key="1">
    <citation type="journal article" date="2021" name="Nat. Commun.">
        <title>Genetic determinants of endophytism in the Arabidopsis root mycobiome.</title>
        <authorList>
            <person name="Mesny F."/>
            <person name="Miyauchi S."/>
            <person name="Thiergart T."/>
            <person name="Pickel B."/>
            <person name="Atanasova L."/>
            <person name="Karlsson M."/>
            <person name="Huettel B."/>
            <person name="Barry K.W."/>
            <person name="Haridas S."/>
            <person name="Chen C."/>
            <person name="Bauer D."/>
            <person name="Andreopoulos W."/>
            <person name="Pangilinan J."/>
            <person name="LaButti K."/>
            <person name="Riley R."/>
            <person name="Lipzen A."/>
            <person name="Clum A."/>
            <person name="Drula E."/>
            <person name="Henrissat B."/>
            <person name="Kohler A."/>
            <person name="Grigoriev I.V."/>
            <person name="Martin F.M."/>
            <person name="Hacquard S."/>
        </authorList>
    </citation>
    <scope>NUCLEOTIDE SEQUENCE</scope>
    <source>
        <strain evidence="7">MPI-SDFR-AT-0117</strain>
    </source>
</reference>
<dbReference type="InterPro" id="IPR006115">
    <property type="entry name" value="6PGDH_NADP-bd"/>
</dbReference>
<dbReference type="Proteomes" id="UP000770015">
    <property type="component" value="Unassembled WGS sequence"/>
</dbReference>
<comment type="similarity">
    <text evidence="1">Belongs to the HIBADH-related family. NP60 subfamily.</text>
</comment>
<dbReference type="InterPro" id="IPR036291">
    <property type="entry name" value="NAD(P)-bd_dom_sf"/>
</dbReference>
<dbReference type="InterPro" id="IPR029154">
    <property type="entry name" value="HIBADH-like_NADP-bd"/>
</dbReference>
<proteinExistence type="inferred from homology"/>
<protein>
    <submittedName>
        <fullName evidence="7">6-phosphogluconate dehydrogenase family protein</fullName>
    </submittedName>
</protein>
<dbReference type="PIRSF" id="PIRSF000103">
    <property type="entry name" value="HIBADH"/>
    <property type="match status" value="1"/>
</dbReference>
<evidence type="ECO:0000313" key="7">
    <source>
        <dbReference type="EMBL" id="KAH6685985.1"/>
    </source>
</evidence>
<sequence length="315" mass="33683">MSSTKTVGWFGLGSMGIGMAFNVQKHLQYQRLPPLHYSNRTLSRGEPLQAAGAIQEGTFEDVLRVADIVFTMISDDAVLNDLLEKALASGLLLQGKIWIDTSTVHPDTTALCSARLSEVGAAFIASPVFGASPVAAEGKLIFAMAGPQEAVDTVRPLIDGVMAKSILYLGEDVRKGSLLKITGNIFVIGFQELIAEVLVFAEKTGSGVKQLEEFIGNMFGPVLESYSRRMTSGSYAPPLDTRPGFAVALASKDARHAVNVAKAHQTALPTIELALARMTAAREYAGESLDSSSLYGTTRLEAGLPFWSENSRQGN</sequence>
<organism evidence="7 8">
    <name type="scientific">Plectosphaerella plurivora</name>
    <dbReference type="NCBI Taxonomy" id="936078"/>
    <lineage>
        <taxon>Eukaryota</taxon>
        <taxon>Fungi</taxon>
        <taxon>Dikarya</taxon>
        <taxon>Ascomycota</taxon>
        <taxon>Pezizomycotina</taxon>
        <taxon>Sordariomycetes</taxon>
        <taxon>Hypocreomycetidae</taxon>
        <taxon>Glomerellales</taxon>
        <taxon>Plectosphaerellaceae</taxon>
        <taxon>Plectosphaerella</taxon>
    </lineage>
</organism>
<keyword evidence="8" id="KW-1185">Reference proteome</keyword>